<proteinExistence type="predicted"/>
<dbReference type="OrthoDB" id="3289889at2"/>
<dbReference type="InterPro" id="IPR003848">
    <property type="entry name" value="DUF218"/>
</dbReference>
<dbReference type="Proteomes" id="UP000007882">
    <property type="component" value="Chromosome"/>
</dbReference>
<protein>
    <recommendedName>
        <fullName evidence="1">DUF218 domain-containing protein</fullName>
    </recommendedName>
</protein>
<keyword evidence="3" id="KW-1185">Reference proteome</keyword>
<dbReference type="Pfam" id="PF02698">
    <property type="entry name" value="DUF218"/>
    <property type="match status" value="1"/>
</dbReference>
<dbReference type="STRING" id="512565.AMIS_13640"/>
<sequence>MSPVLHWWIVDVEVLPGTPGLTLDSVAHVLVPGHGRDATGAGLNPGGADRCRVAAALGVPGRIVCSGYKSPIDHKGTQWTTTEAPGEIFQGVPEADLMRAWLIEAGVAPHVIRVERHSVDTVTNLLRAEHEGHFGDDRPVAVVAQRGHLRRILSVVAPRTLRRPYLGVVVPGATRETPLAALVSRLISARLPPDPAAAITTATRRSQLLWRTAEQLGKRTYH</sequence>
<evidence type="ECO:0000313" key="2">
    <source>
        <dbReference type="EMBL" id="BAL86584.1"/>
    </source>
</evidence>
<name>I0H0P7_ACTM4</name>
<dbReference type="CDD" id="cd06259">
    <property type="entry name" value="YdcF-like"/>
    <property type="match status" value="1"/>
</dbReference>
<gene>
    <name evidence="2" type="ordered locus">AMIS_13640</name>
</gene>
<organism evidence="2 3">
    <name type="scientific">Actinoplanes missouriensis (strain ATCC 14538 / DSM 43046 / CBS 188.64 / JCM 3121 / NBRC 102363 / NCIMB 12654 / NRRL B-3342 / UNCC 431)</name>
    <dbReference type="NCBI Taxonomy" id="512565"/>
    <lineage>
        <taxon>Bacteria</taxon>
        <taxon>Bacillati</taxon>
        <taxon>Actinomycetota</taxon>
        <taxon>Actinomycetes</taxon>
        <taxon>Micromonosporales</taxon>
        <taxon>Micromonosporaceae</taxon>
        <taxon>Actinoplanes</taxon>
    </lineage>
</organism>
<accession>I0H0P7</accession>
<reference evidence="2 3" key="1">
    <citation type="submission" date="2012-02" db="EMBL/GenBank/DDBJ databases">
        <title>Complete genome sequence of Actinoplanes missouriensis 431 (= NBRC 102363).</title>
        <authorList>
            <person name="Ohnishi Y."/>
            <person name="Ishikawa J."/>
            <person name="Sekine M."/>
            <person name="Hosoyama A."/>
            <person name="Harada T."/>
            <person name="Narita H."/>
            <person name="Hata T."/>
            <person name="Konno Y."/>
            <person name="Tutikane K."/>
            <person name="Fujita N."/>
            <person name="Horinouchi S."/>
            <person name="Hayakawa M."/>
        </authorList>
    </citation>
    <scope>NUCLEOTIDE SEQUENCE [LARGE SCALE GENOMIC DNA]</scope>
    <source>
        <strain evidence="3">ATCC 14538 / DSM 43046 / CBS 188.64 / JCM 3121 / NBRC 102363 / NCIMB 12654 / NRRL B-3342 / UNCC 431</strain>
    </source>
</reference>
<dbReference type="PATRIC" id="fig|512565.3.peg.1369"/>
<dbReference type="EMBL" id="AP012319">
    <property type="protein sequence ID" value="BAL86584.1"/>
    <property type="molecule type" value="Genomic_DNA"/>
</dbReference>
<dbReference type="KEGG" id="ams:AMIS_13640"/>
<dbReference type="HOGENOM" id="CLU_1243158_0_0_11"/>
<evidence type="ECO:0000313" key="3">
    <source>
        <dbReference type="Proteomes" id="UP000007882"/>
    </source>
</evidence>
<dbReference type="AlphaFoldDB" id="I0H0P7"/>
<feature type="domain" description="DUF218" evidence="1">
    <location>
        <begin position="29"/>
        <end position="159"/>
    </location>
</feature>
<evidence type="ECO:0000259" key="1">
    <source>
        <dbReference type="Pfam" id="PF02698"/>
    </source>
</evidence>